<keyword evidence="2" id="KW-0560">Oxidoreductase</keyword>
<gene>
    <name evidence="4" type="ORF">LX15_005344</name>
</gene>
<dbReference type="EMBL" id="JAMTCP010000045">
    <property type="protein sequence ID" value="MCP2261618.1"/>
    <property type="molecule type" value="Genomic_DNA"/>
</dbReference>
<evidence type="ECO:0000256" key="2">
    <source>
        <dbReference type="ARBA" id="ARBA00023002"/>
    </source>
</evidence>
<dbReference type="Pfam" id="PF13602">
    <property type="entry name" value="ADH_zinc_N_2"/>
    <property type="match status" value="1"/>
</dbReference>
<evidence type="ECO:0000313" key="4">
    <source>
        <dbReference type="EMBL" id="MCP2261618.1"/>
    </source>
</evidence>
<evidence type="ECO:0000256" key="1">
    <source>
        <dbReference type="ARBA" id="ARBA00022857"/>
    </source>
</evidence>
<evidence type="ECO:0000256" key="3">
    <source>
        <dbReference type="SAM" id="MobiDB-lite"/>
    </source>
</evidence>
<feature type="region of interest" description="Disordered" evidence="3">
    <location>
        <begin position="69"/>
        <end position="116"/>
    </location>
</feature>
<name>A0ABT1I1F4_STRSD</name>
<proteinExistence type="predicted"/>
<organism evidence="4 5">
    <name type="scientific">Streptoalloteichus tenebrarius (strain ATCC 17920 / DSM 40477 / JCM 4838 / CBS 697.72 / NBRC 16177 / NCIMB 11028 / NRRL B-12390 / A12253. 1 / ISP 5477)</name>
    <name type="common">Streptomyces tenebrarius</name>
    <dbReference type="NCBI Taxonomy" id="1933"/>
    <lineage>
        <taxon>Bacteria</taxon>
        <taxon>Bacillati</taxon>
        <taxon>Actinomycetota</taxon>
        <taxon>Actinomycetes</taxon>
        <taxon>Pseudonocardiales</taxon>
        <taxon>Pseudonocardiaceae</taxon>
        <taxon>Streptoalloteichus</taxon>
    </lineage>
</organism>
<dbReference type="Proteomes" id="UP001205311">
    <property type="component" value="Unassembled WGS sequence"/>
</dbReference>
<feature type="region of interest" description="Disordered" evidence="3">
    <location>
        <begin position="1"/>
        <end position="22"/>
    </location>
</feature>
<dbReference type="InterPro" id="IPR036291">
    <property type="entry name" value="NAD(P)-bd_dom_sf"/>
</dbReference>
<dbReference type="SUPFAM" id="SSF50129">
    <property type="entry name" value="GroES-like"/>
    <property type="match status" value="1"/>
</dbReference>
<keyword evidence="1" id="KW-0521">NADP</keyword>
<feature type="compositionally biased region" description="Polar residues" evidence="3">
    <location>
        <begin position="8"/>
        <end position="17"/>
    </location>
</feature>
<accession>A0ABT1I1F4</accession>
<evidence type="ECO:0000313" key="5">
    <source>
        <dbReference type="Proteomes" id="UP001205311"/>
    </source>
</evidence>
<comment type="caution">
    <text evidence="4">The sequence shown here is derived from an EMBL/GenBank/DDBJ whole genome shotgun (WGS) entry which is preliminary data.</text>
</comment>
<keyword evidence="5" id="KW-1185">Reference proteome</keyword>
<reference evidence="4 5" key="1">
    <citation type="submission" date="2022-06" db="EMBL/GenBank/DDBJ databases">
        <title>Genomic Encyclopedia of Archaeal and Bacterial Type Strains, Phase II (KMG-II): from individual species to whole genera.</title>
        <authorList>
            <person name="Goeker M."/>
        </authorList>
    </citation>
    <scope>NUCLEOTIDE SEQUENCE [LARGE SCALE GENOMIC DNA]</scope>
    <source>
        <strain evidence="4 5">DSM 40477</strain>
    </source>
</reference>
<protein>
    <submittedName>
        <fullName evidence="4">Zinc-binding dehydrogenase</fullName>
    </submittedName>
</protein>
<dbReference type="PANTHER" id="PTHR48106">
    <property type="entry name" value="QUINONE OXIDOREDUCTASE PIG3-RELATED"/>
    <property type="match status" value="1"/>
</dbReference>
<dbReference type="InterPro" id="IPR011032">
    <property type="entry name" value="GroES-like_sf"/>
</dbReference>
<dbReference type="SUPFAM" id="SSF51735">
    <property type="entry name" value="NAD(P)-binding Rossmann-fold domains"/>
    <property type="match status" value="1"/>
</dbReference>
<sequence length="278" mass="30080">MRALLPAEQSTGQNTEQFTDRPAVPAALVVEAEIPAPEPSSDQALVKVEAFSLNRTDLLYLTSARELRPQSRLASRRRPRGHRRARGGRRQRTSGRGTRRTAVRATGVADRGHGRGRALRGGLAASAGAELTAVAAPHEPWQRLPELGAVAVIHDVADAERPFDVVLESIGGAHLSTAVSRARRDGLVLWFGQASGQPVTLDFFDYVAGFESVSLRRFTVYDSAASWGADLAALVRLTAAGRLRPQIDHRRPWTEVGDALALLAGRRLRGKAVFHLGN</sequence>
<dbReference type="RefSeq" id="WP_253672613.1">
    <property type="nucleotide sequence ID" value="NZ_JAMTCP010000045.1"/>
</dbReference>
<dbReference type="Gene3D" id="3.90.180.10">
    <property type="entry name" value="Medium-chain alcohol dehydrogenases, catalytic domain"/>
    <property type="match status" value="2"/>
</dbReference>
<feature type="compositionally biased region" description="Basic residues" evidence="3">
    <location>
        <begin position="74"/>
        <end position="102"/>
    </location>
</feature>